<evidence type="ECO:0000313" key="2">
    <source>
        <dbReference type="EMBL" id="HAA84589.1"/>
    </source>
</evidence>
<dbReference type="Gene3D" id="1.10.10.970">
    <property type="entry name" value="RNA 2'-phosphotransferase, Tpt1/KptA family, N-terminal domain"/>
    <property type="match status" value="1"/>
</dbReference>
<gene>
    <name evidence="2" type="ORF">DCE01_07390</name>
</gene>
<organism evidence="2 3">
    <name type="scientific">Thermodesulfobacterium commune</name>
    <dbReference type="NCBI Taxonomy" id="1741"/>
    <lineage>
        <taxon>Bacteria</taxon>
        <taxon>Pseudomonadati</taxon>
        <taxon>Thermodesulfobacteriota</taxon>
        <taxon>Thermodesulfobacteria</taxon>
        <taxon>Thermodesulfobacteriales</taxon>
        <taxon>Thermodesulfobacteriaceae</taxon>
        <taxon>Thermodesulfobacterium</taxon>
    </lineage>
</organism>
<accession>A0A101FKG2</accession>
<evidence type="ECO:0000256" key="1">
    <source>
        <dbReference type="SAM" id="MobiDB-lite"/>
    </source>
</evidence>
<dbReference type="InterPro" id="IPR042080">
    <property type="entry name" value="RNA_2'-PTrans_N"/>
</dbReference>
<dbReference type="EMBL" id="DLVE01000092">
    <property type="protein sequence ID" value="HAA84589.1"/>
    <property type="molecule type" value="Genomic_DNA"/>
</dbReference>
<feature type="compositionally biased region" description="Basic residues" evidence="1">
    <location>
        <begin position="230"/>
        <end position="245"/>
    </location>
</feature>
<sequence>MHDPLLLKTLIYMLSYHPDEFGLIPDNNEFFKIKEIFQALNFTKKFKKLNLNILKQLFSYYYRDFFEFSEPLNLVKPKEKKFTPPFKISLTQVYNFKKLWTFVKPRLWYKLCLDEKWSPREGLFPVFTEKELAENWAKAKGALLIEVLPYKFFEDLEIYQFGEKVLLLSYLHYTFLKGPPIDQKFIRKYLPQEKPAERPAPILPFNQSGFTEHIYQSDQDLPFRKLTRGKKKEKPWKKYQKKKARLREELE</sequence>
<protein>
    <submittedName>
        <fullName evidence="2">Uncharacterized protein</fullName>
    </submittedName>
</protein>
<feature type="region of interest" description="Disordered" evidence="1">
    <location>
        <begin position="230"/>
        <end position="251"/>
    </location>
</feature>
<name>A0A101FKG2_9BACT</name>
<dbReference type="Proteomes" id="UP000257240">
    <property type="component" value="Unassembled WGS sequence"/>
</dbReference>
<dbReference type="RefSeq" id="WP_144241956.1">
    <property type="nucleotide sequence ID" value="NZ_DAINLL010000004.1"/>
</dbReference>
<proteinExistence type="predicted"/>
<reference evidence="2 3" key="1">
    <citation type="journal article" date="2018" name="Nat. Biotechnol.">
        <title>A standardized bacterial taxonomy based on genome phylogeny substantially revises the tree of life.</title>
        <authorList>
            <person name="Parks D.H."/>
            <person name="Chuvochina M."/>
            <person name="Waite D.W."/>
            <person name="Rinke C."/>
            <person name="Skarshewski A."/>
            <person name="Chaumeil P.A."/>
            <person name="Hugenholtz P."/>
        </authorList>
    </citation>
    <scope>NUCLEOTIDE SEQUENCE [LARGE SCALE GENOMIC DNA]</scope>
    <source>
        <strain evidence="2">UBA12529</strain>
    </source>
</reference>
<comment type="caution">
    <text evidence="2">The sequence shown here is derived from an EMBL/GenBank/DDBJ whole genome shotgun (WGS) entry which is preliminary data.</text>
</comment>
<dbReference type="AlphaFoldDB" id="A0A101FKG2"/>
<evidence type="ECO:0000313" key="3">
    <source>
        <dbReference type="Proteomes" id="UP000257240"/>
    </source>
</evidence>